<dbReference type="GO" id="GO:0019934">
    <property type="term" value="P:cGMP-mediated signaling"/>
    <property type="evidence" value="ECO:0007669"/>
    <property type="project" value="TreeGrafter"/>
</dbReference>
<dbReference type="SMART" id="SM00091">
    <property type="entry name" value="PAS"/>
    <property type="match status" value="1"/>
</dbReference>
<feature type="transmembrane region" description="Helical" evidence="1">
    <location>
        <begin position="94"/>
        <end position="117"/>
    </location>
</feature>
<dbReference type="CDD" id="cd07302">
    <property type="entry name" value="CHD"/>
    <property type="match status" value="1"/>
</dbReference>
<feature type="domain" description="PAS" evidence="2">
    <location>
        <begin position="1224"/>
        <end position="1277"/>
    </location>
</feature>
<dbReference type="Pfam" id="PF00211">
    <property type="entry name" value="Guanylate_cyc"/>
    <property type="match status" value="1"/>
</dbReference>
<dbReference type="NCBIfam" id="TIGR00229">
    <property type="entry name" value="sensory_box"/>
    <property type="match status" value="1"/>
</dbReference>
<feature type="transmembrane region" description="Helical" evidence="1">
    <location>
        <begin position="869"/>
        <end position="891"/>
    </location>
</feature>
<sequence>MSSIMSGTTTSFDDEQAAMHRRENTIFPLYSEMSQVVKMSSAFYIISQTISLVQFITSGMWQNAKRYNNFYTHIKYFKYFVDAGLNVFELAESITSYIILIFVFVFFALWHVFVFAYYYGYHQHTKWMLYITRFMQLVLLAPLLPCYATHAGVAFAHLAEEALSEEGVSLKYTLLFIIMVVASIVLYFLFAVSYSFSCLSPVLLQALIAAWDPAVIKIMMMLIMYNCFMGPVLDLFEPWVNIIFILFSMGVIVYAIFQLRYFPFLHFWVNSVFAGVSAGHFFLELLIIPISFGVGMPQKSYLPVVCVLIVLCIVVSFIYLNKAKKKIINSLSYSAFESEKITDALKRQHFESLNIKTVHDIHSYLRIGISYHCDLFIDFSFSRFVIDNYPTKEVVFANAHMISFFPSELQYFAYCLGLIHKYGKLTNYQHFLLFQLKKVHLMRQSSLSKEAVSTIRKIRKKSLDGISAIRGFWKEISNETVKVDSAALIAVNSTTSKIKGEFQDLTEKFSNNQEMCNEYANFLIEGSGDFFEAVKWRIKARKLEMGCRIDTDYALRSLLNAYPHYLFDKIIDTRGVFLKGKEETKGTTSTNSSNHSSEISNQNLIDQKIEDITSEYIKDAKMRISIERALSVTNLPGLNNSKLIFLAQMLFAVLIFIIVLIALPTFDQGVSTIIHELEQINSVYTCIDFTAFLSNFLSTLHPKFKSFGGFEVVHKITGFPEEEVINREKNVFKNPHLMLADYIRSGINSMNSLMTSLVEHPIERIVIYSLLITDPFEMLFSDKLIFYPHLRIQMTRRSSLFNCFYLMHQAVSNYVYEDYDNFETLDLLATGAYNMIHHVPAVEQMQEQIAEIGTEFAHRKQYIFDIMKYLLPVVYGVFFLPIQIRAMILLYKRTKSFIQLLTKVKPETIEASLTPIAVGSKEKKINTNSSQLQTKRSMAIIFLPGFTVIVVIVNAIMCSIPFVLGSKEVRIISSLFQWYKLASFRLGAILQCITCITHLSFHESLEYRVFLNQSFSDLKERHLALLGGSPTVPRLIGFDESVDTRHFIDSCEDIPDAYYKYYLCLSTDRSIDQMMIMLQKMIDSLDNMTTFTLNCDYFCNIIILLDFKLTNLLFDFHDSISKYSKVQFANITAKMQICCIVGLILSVFLTILEFTLISVFDNTLKGLRQLIRLLPPNLVMKNKELVNLISGTMNNTNEHLLTTAQSIILASSNASISVSLDLFINSVNAAFRTITGFAPDEVLGQSLEMLFPFSHGSSSSSDENSNVSKLYEALEQMKNNSSNVSEVLNMKCLNDQGEAIRVQVTAIAIQDEFKNVESFVLILRDMAALKMQEIAVKNEKKRSEKIMENLIPSNVYHILQRNDPEASTLFVSSGGTVIITQIVGLIDCVNSLSPSQMIDIIGKITNAYEEIASRYPAVHTLTGHDDILIACCGVFDFIDQPKDQITQAVMFAMEFHTMTEELNEQNDIALSFRTGINYGGPISGNILNADTPTFDLFGNMIAIASRFATYGDVGCVQISESVKLLLDPQEYIVEKGKKISGKNKEEAELSYIVKDIIVKFST</sequence>
<feature type="transmembrane region" description="Helical" evidence="1">
    <location>
        <begin position="1137"/>
        <end position="1160"/>
    </location>
</feature>
<dbReference type="EMBL" id="MLAK01000001">
    <property type="protein sequence ID" value="OHT17643.1"/>
    <property type="molecule type" value="Genomic_DNA"/>
</dbReference>
<feature type="domain" description="Guanylate cyclase" evidence="3">
    <location>
        <begin position="1376"/>
        <end position="1508"/>
    </location>
</feature>
<comment type="caution">
    <text evidence="4">The sequence shown here is derived from an EMBL/GenBank/DDBJ whole genome shotgun (WGS) entry which is preliminary data.</text>
</comment>
<evidence type="ECO:0000259" key="2">
    <source>
        <dbReference type="PROSITE" id="PS50112"/>
    </source>
</evidence>
<feature type="transmembrane region" description="Helical" evidence="1">
    <location>
        <begin position="643"/>
        <end position="663"/>
    </location>
</feature>
<dbReference type="Gene3D" id="3.30.450.20">
    <property type="entry name" value="PAS domain"/>
    <property type="match status" value="1"/>
</dbReference>
<evidence type="ECO:0000256" key="1">
    <source>
        <dbReference type="SAM" id="Phobius"/>
    </source>
</evidence>
<dbReference type="Pfam" id="PF13426">
    <property type="entry name" value="PAS_9"/>
    <property type="match status" value="1"/>
</dbReference>
<gene>
    <name evidence="4" type="ORF">TRFO_00918</name>
</gene>
<dbReference type="PROSITE" id="PS50112">
    <property type="entry name" value="PAS"/>
    <property type="match status" value="1"/>
</dbReference>
<dbReference type="VEuPathDB" id="TrichDB:TRFO_00918"/>
<dbReference type="SUPFAM" id="SSF55785">
    <property type="entry name" value="PYP-like sensor domain (PAS domain)"/>
    <property type="match status" value="1"/>
</dbReference>
<dbReference type="Proteomes" id="UP000179807">
    <property type="component" value="Unassembled WGS sequence"/>
</dbReference>
<evidence type="ECO:0000313" key="5">
    <source>
        <dbReference type="Proteomes" id="UP000179807"/>
    </source>
</evidence>
<dbReference type="SUPFAM" id="SSF55073">
    <property type="entry name" value="Nucleotide cyclase"/>
    <property type="match status" value="1"/>
</dbReference>
<dbReference type="GO" id="GO:0004383">
    <property type="term" value="F:guanylate cyclase activity"/>
    <property type="evidence" value="ECO:0007669"/>
    <property type="project" value="TreeGrafter"/>
</dbReference>
<dbReference type="GO" id="GO:0008074">
    <property type="term" value="C:guanylate cyclase complex, soluble"/>
    <property type="evidence" value="ECO:0007669"/>
    <property type="project" value="TreeGrafter"/>
</dbReference>
<dbReference type="GeneID" id="94824502"/>
<feature type="transmembrane region" description="Helical" evidence="1">
    <location>
        <begin position="300"/>
        <end position="320"/>
    </location>
</feature>
<dbReference type="PROSITE" id="PS50125">
    <property type="entry name" value="GUANYLATE_CYCLASE_2"/>
    <property type="match status" value="1"/>
</dbReference>
<name>A0A1J4L2G8_9EUKA</name>
<feature type="transmembrane region" description="Helical" evidence="1">
    <location>
        <begin position="137"/>
        <end position="158"/>
    </location>
</feature>
<dbReference type="InterPro" id="IPR001054">
    <property type="entry name" value="A/G_cyclase"/>
</dbReference>
<dbReference type="InterPro" id="IPR000014">
    <property type="entry name" value="PAS"/>
</dbReference>
<accession>A0A1J4L2G8</accession>
<dbReference type="PANTHER" id="PTHR45655">
    <property type="entry name" value="GUANYLATE CYCLASE SOLUBLE SUBUNIT BETA-2"/>
    <property type="match status" value="1"/>
</dbReference>
<dbReference type="Pfam" id="PF25474">
    <property type="entry name" value="TPR_TmcB"/>
    <property type="match status" value="1"/>
</dbReference>
<feature type="transmembrane region" description="Helical" evidence="1">
    <location>
        <begin position="202"/>
        <end position="226"/>
    </location>
</feature>
<keyword evidence="1" id="KW-1133">Transmembrane helix</keyword>
<keyword evidence="1" id="KW-0812">Transmembrane</keyword>
<feature type="transmembrane region" description="Helical" evidence="1">
    <location>
        <begin position="238"/>
        <end position="257"/>
    </location>
</feature>
<organism evidence="4 5">
    <name type="scientific">Tritrichomonas foetus</name>
    <dbReference type="NCBI Taxonomy" id="1144522"/>
    <lineage>
        <taxon>Eukaryota</taxon>
        <taxon>Metamonada</taxon>
        <taxon>Parabasalia</taxon>
        <taxon>Tritrichomonadida</taxon>
        <taxon>Tritrichomonadidae</taxon>
        <taxon>Tritrichomonas</taxon>
    </lineage>
</organism>
<feature type="transmembrane region" description="Helical" evidence="1">
    <location>
        <begin position="939"/>
        <end position="964"/>
    </location>
</feature>
<dbReference type="Gene3D" id="3.30.70.1230">
    <property type="entry name" value="Nucleotide cyclase"/>
    <property type="match status" value="1"/>
</dbReference>
<keyword evidence="5" id="KW-1185">Reference proteome</keyword>
<protein>
    <recommendedName>
        <fullName evidence="6">Adenylate and Guanylate cyclase catalytic domain containing protein</fullName>
    </recommendedName>
</protein>
<evidence type="ECO:0008006" key="6">
    <source>
        <dbReference type="Google" id="ProtNLM"/>
    </source>
</evidence>
<feature type="transmembrane region" description="Helical" evidence="1">
    <location>
        <begin position="264"/>
        <end position="288"/>
    </location>
</feature>
<dbReference type="GO" id="GO:0070482">
    <property type="term" value="P:response to oxygen levels"/>
    <property type="evidence" value="ECO:0007669"/>
    <property type="project" value="TreeGrafter"/>
</dbReference>
<dbReference type="SMART" id="SM00044">
    <property type="entry name" value="CYCc"/>
    <property type="match status" value="1"/>
</dbReference>
<proteinExistence type="predicted"/>
<keyword evidence="1" id="KW-0472">Membrane</keyword>
<dbReference type="CDD" id="cd00130">
    <property type="entry name" value="PAS"/>
    <property type="match status" value="1"/>
</dbReference>
<evidence type="ECO:0000313" key="4">
    <source>
        <dbReference type="EMBL" id="OHT17643.1"/>
    </source>
</evidence>
<dbReference type="RefSeq" id="XP_068370779.1">
    <property type="nucleotide sequence ID" value="XM_068489798.1"/>
</dbReference>
<dbReference type="InterPro" id="IPR057352">
    <property type="entry name" value="TPR_TmcB/C"/>
</dbReference>
<dbReference type="InterPro" id="IPR029787">
    <property type="entry name" value="Nucleotide_cyclase"/>
</dbReference>
<dbReference type="PANTHER" id="PTHR45655:SF13">
    <property type="entry name" value="SOLUBLE GUANYLATE CYCLASE GCY-32-RELATED"/>
    <property type="match status" value="1"/>
</dbReference>
<reference evidence="4" key="1">
    <citation type="submission" date="2016-10" db="EMBL/GenBank/DDBJ databases">
        <authorList>
            <person name="Benchimol M."/>
            <person name="Almeida L.G."/>
            <person name="Vasconcelos A.T."/>
            <person name="Perreira-Neves A."/>
            <person name="Rosa I.A."/>
            <person name="Tasca T."/>
            <person name="Bogo M.R."/>
            <person name="de Souza W."/>
        </authorList>
    </citation>
    <scope>NUCLEOTIDE SEQUENCE [LARGE SCALE GENOMIC DNA]</scope>
    <source>
        <strain evidence="4">K</strain>
    </source>
</reference>
<evidence type="ECO:0000259" key="3">
    <source>
        <dbReference type="PROSITE" id="PS50125"/>
    </source>
</evidence>
<dbReference type="InterPro" id="IPR035965">
    <property type="entry name" value="PAS-like_dom_sf"/>
</dbReference>
<feature type="transmembrane region" description="Helical" evidence="1">
    <location>
        <begin position="170"/>
        <end position="190"/>
    </location>
</feature>
<feature type="transmembrane region" description="Helical" evidence="1">
    <location>
        <begin position="42"/>
        <end position="61"/>
    </location>
</feature>